<dbReference type="GO" id="GO:0006869">
    <property type="term" value="P:lipid transport"/>
    <property type="evidence" value="ECO:0007669"/>
    <property type="project" value="InterPro"/>
</dbReference>
<feature type="chain" id="PRO_5035770026" description="Non-specific lipid-transfer protein" evidence="5">
    <location>
        <begin position="25"/>
        <end position="201"/>
    </location>
</feature>
<proteinExistence type="inferred from homology"/>
<evidence type="ECO:0000256" key="2">
    <source>
        <dbReference type="ARBA" id="ARBA00022448"/>
    </source>
</evidence>
<dbReference type="InterPro" id="IPR016140">
    <property type="entry name" value="Bifunc_inhib/LTP/seed_store"/>
</dbReference>
<dbReference type="GO" id="GO:0008289">
    <property type="term" value="F:lipid binding"/>
    <property type="evidence" value="ECO:0007669"/>
    <property type="project" value="UniProtKB-KW"/>
</dbReference>
<evidence type="ECO:0000313" key="8">
    <source>
        <dbReference type="Proteomes" id="UP000594638"/>
    </source>
</evidence>
<protein>
    <recommendedName>
        <fullName evidence="4">Non-specific lipid-transfer protein</fullName>
    </recommendedName>
</protein>
<comment type="caution">
    <text evidence="7">The sequence shown here is derived from an EMBL/GenBank/DDBJ whole genome shotgun (WGS) entry which is preliminary data.</text>
</comment>
<keyword evidence="8" id="KW-1185">Reference proteome</keyword>
<feature type="domain" description="Bifunctional inhibitor/plant lipid transfer protein/seed storage helical" evidence="6">
    <location>
        <begin position="116"/>
        <end position="199"/>
    </location>
</feature>
<evidence type="ECO:0000256" key="5">
    <source>
        <dbReference type="SAM" id="SignalP"/>
    </source>
</evidence>
<dbReference type="EMBL" id="CACTIH010009041">
    <property type="protein sequence ID" value="CAA3020603.1"/>
    <property type="molecule type" value="Genomic_DNA"/>
</dbReference>
<organism evidence="7 8">
    <name type="scientific">Olea europaea subsp. europaea</name>
    <dbReference type="NCBI Taxonomy" id="158383"/>
    <lineage>
        <taxon>Eukaryota</taxon>
        <taxon>Viridiplantae</taxon>
        <taxon>Streptophyta</taxon>
        <taxon>Embryophyta</taxon>
        <taxon>Tracheophyta</taxon>
        <taxon>Spermatophyta</taxon>
        <taxon>Magnoliopsida</taxon>
        <taxon>eudicotyledons</taxon>
        <taxon>Gunneridae</taxon>
        <taxon>Pentapetalae</taxon>
        <taxon>asterids</taxon>
        <taxon>lamiids</taxon>
        <taxon>Lamiales</taxon>
        <taxon>Oleaceae</taxon>
        <taxon>Oleeae</taxon>
        <taxon>Olea</taxon>
    </lineage>
</organism>
<evidence type="ECO:0000256" key="3">
    <source>
        <dbReference type="ARBA" id="ARBA00023121"/>
    </source>
</evidence>
<dbReference type="PANTHER" id="PTHR33076">
    <property type="entry name" value="NON-SPECIFIC LIPID-TRANSFER PROTEIN 2-RELATED"/>
    <property type="match status" value="1"/>
</dbReference>
<dbReference type="CDD" id="cd01960">
    <property type="entry name" value="nsLTP1"/>
    <property type="match status" value="2"/>
</dbReference>
<keyword evidence="5" id="KW-0732">Signal</keyword>
<dbReference type="PRINTS" id="PR00382">
    <property type="entry name" value="LIPIDTRNSFER"/>
</dbReference>
<keyword evidence="2 4" id="KW-0813">Transport</keyword>
<feature type="signal peptide" evidence="5">
    <location>
        <begin position="1"/>
        <end position="24"/>
    </location>
</feature>
<gene>
    <name evidence="7" type="ORF">OLEA9_A098778</name>
</gene>
<accession>A0A8S0UPP1</accession>
<dbReference type="InterPro" id="IPR000528">
    <property type="entry name" value="Plant_nsLTP"/>
</dbReference>
<evidence type="ECO:0000256" key="4">
    <source>
        <dbReference type="RuleBase" id="RU000628"/>
    </source>
</evidence>
<dbReference type="InterPro" id="IPR036312">
    <property type="entry name" value="Bifun_inhib/LTP/seed_sf"/>
</dbReference>
<dbReference type="Gene3D" id="1.10.110.10">
    <property type="entry name" value="Plant lipid-transfer and hydrophobic proteins"/>
    <property type="match status" value="2"/>
</dbReference>
<feature type="domain" description="Bifunctional inhibitor/plant lipid transfer protein/seed storage helical" evidence="6">
    <location>
        <begin position="27"/>
        <end position="111"/>
    </location>
</feature>
<evidence type="ECO:0000313" key="7">
    <source>
        <dbReference type="EMBL" id="CAA3020603.1"/>
    </source>
</evidence>
<dbReference type="AlphaFoldDB" id="A0A8S0UPP1"/>
<name>A0A8S0UPP1_OLEEU</name>
<keyword evidence="3 4" id="KW-0446">Lipid-binding</keyword>
<dbReference type="Pfam" id="PF00234">
    <property type="entry name" value="Tryp_alpha_amyl"/>
    <property type="match status" value="2"/>
</dbReference>
<dbReference type="SMART" id="SM00499">
    <property type="entry name" value="AAI"/>
    <property type="match status" value="2"/>
</dbReference>
<evidence type="ECO:0000259" key="6">
    <source>
        <dbReference type="SMART" id="SM00499"/>
    </source>
</evidence>
<comment type="similarity">
    <text evidence="1 4">Belongs to the plant LTP family.</text>
</comment>
<sequence length="201" mass="20419">MKCVIVSVVAILAVIQLLVQPGQAITCGQVDAALAPCIPYLTGGGEPSGACCGGVKAIQGMAQTTADKRACCTCVKAAANRYANLKDDAAQALPMKCGVSMDIPVSRSVNCEILDRPSLAALAPCIPYLTGGGEPSSACCGGVKAVQGMAQTTADKRACCTCVKVAANRYANLKDGAAQALPMKCGVSMDIPVSRSVNCEM</sequence>
<reference evidence="7 8" key="1">
    <citation type="submission" date="2019-12" db="EMBL/GenBank/DDBJ databases">
        <authorList>
            <person name="Alioto T."/>
            <person name="Alioto T."/>
            <person name="Gomez Garrido J."/>
        </authorList>
    </citation>
    <scope>NUCLEOTIDE SEQUENCE [LARGE SCALE GENOMIC DNA]</scope>
</reference>
<dbReference type="OrthoDB" id="649864at2759"/>
<evidence type="ECO:0000256" key="1">
    <source>
        <dbReference type="ARBA" id="ARBA00009748"/>
    </source>
</evidence>
<dbReference type="SUPFAM" id="SSF47699">
    <property type="entry name" value="Bifunctional inhibitor/lipid-transfer protein/seed storage 2S albumin"/>
    <property type="match status" value="2"/>
</dbReference>
<comment type="function">
    <text evidence="4">Plant non-specific lipid-transfer proteins transfer phospholipids as well as galactolipids across membranes. May play a role in wax or cutin deposition in the cell walls of expanding epidermal cells and certain secretory tissues.</text>
</comment>
<dbReference type="Proteomes" id="UP000594638">
    <property type="component" value="Unassembled WGS sequence"/>
</dbReference>
<dbReference type="Gramene" id="OE9A098778T1">
    <property type="protein sequence ID" value="OE9A098778C1"/>
    <property type="gene ID" value="OE9A098778"/>
</dbReference>